<dbReference type="GO" id="GO:0009036">
    <property type="term" value="F:type II site-specific deoxyribonuclease activity"/>
    <property type="evidence" value="ECO:0007669"/>
    <property type="project" value="InterPro"/>
</dbReference>
<evidence type="ECO:0000256" key="6">
    <source>
        <dbReference type="ARBA" id="ARBA00093790"/>
    </source>
</evidence>
<comment type="catalytic activity">
    <reaction evidence="5">
        <text>Endonucleolytic cleavage of DNA to give specific double-stranded fragments with terminal 5'-phosphates.</text>
        <dbReference type="EC" id="3.1.21.4"/>
    </reaction>
</comment>
<name>A0A951QMJ0_9CYAN</name>
<dbReference type="Pfam" id="PF09520">
    <property type="entry name" value="RE_TdeIII"/>
    <property type="match status" value="1"/>
</dbReference>
<evidence type="ECO:0000256" key="4">
    <source>
        <dbReference type="ARBA" id="ARBA00022801"/>
    </source>
</evidence>
<comment type="caution">
    <text evidence="7">The sequence shown here is derived from an EMBL/GenBank/DDBJ whole genome shotgun (WGS) entry which is preliminary data.</text>
</comment>
<evidence type="ECO:0000256" key="2">
    <source>
        <dbReference type="ARBA" id="ARBA00022747"/>
    </source>
</evidence>
<reference evidence="7" key="2">
    <citation type="journal article" date="2022" name="Microbiol. Resour. Announc.">
        <title>Metagenome Sequencing to Explore Phylogenomics of Terrestrial Cyanobacteria.</title>
        <authorList>
            <person name="Ward R.D."/>
            <person name="Stajich J.E."/>
            <person name="Johansen J.R."/>
            <person name="Huntemann M."/>
            <person name="Clum A."/>
            <person name="Foster B."/>
            <person name="Foster B."/>
            <person name="Roux S."/>
            <person name="Palaniappan K."/>
            <person name="Varghese N."/>
            <person name="Mukherjee S."/>
            <person name="Reddy T.B.K."/>
            <person name="Daum C."/>
            <person name="Copeland A."/>
            <person name="Chen I.A."/>
            <person name="Ivanova N.N."/>
            <person name="Kyrpides N.C."/>
            <person name="Shapiro N."/>
            <person name="Eloe-Fadrosh E.A."/>
            <person name="Pietrasiak N."/>
        </authorList>
    </citation>
    <scope>NUCLEOTIDE SEQUENCE</scope>
    <source>
        <strain evidence="7">GSE-NOS-MK-12-04C</strain>
    </source>
</reference>
<evidence type="ECO:0000256" key="3">
    <source>
        <dbReference type="ARBA" id="ARBA00022759"/>
    </source>
</evidence>
<keyword evidence="4 7" id="KW-0378">Hydrolase</keyword>
<evidence type="ECO:0000256" key="1">
    <source>
        <dbReference type="ARBA" id="ARBA00022722"/>
    </source>
</evidence>
<accession>A0A951QMJ0</accession>
<keyword evidence="1" id="KW-0540">Nuclease</keyword>
<dbReference type="Proteomes" id="UP000729701">
    <property type="component" value="Unassembled WGS sequence"/>
</dbReference>
<protein>
    <recommendedName>
        <fullName evidence="6">type II site-specific deoxyribonuclease</fullName>
        <ecNumber evidence="6">3.1.21.4</ecNumber>
    </recommendedName>
</protein>
<dbReference type="GO" id="GO:0003677">
    <property type="term" value="F:DNA binding"/>
    <property type="evidence" value="ECO:0007669"/>
    <property type="project" value="InterPro"/>
</dbReference>
<evidence type="ECO:0000256" key="5">
    <source>
        <dbReference type="ARBA" id="ARBA00093760"/>
    </source>
</evidence>
<keyword evidence="2" id="KW-0680">Restriction system</keyword>
<proteinExistence type="predicted"/>
<reference evidence="7" key="1">
    <citation type="submission" date="2021-05" db="EMBL/GenBank/DDBJ databases">
        <authorList>
            <person name="Pietrasiak N."/>
            <person name="Ward R."/>
            <person name="Stajich J.E."/>
            <person name="Kurbessoian T."/>
        </authorList>
    </citation>
    <scope>NUCLEOTIDE SEQUENCE</scope>
    <source>
        <strain evidence="7">GSE-NOS-MK-12-04C</strain>
    </source>
</reference>
<sequence>MDEHYKKKIADEFLNCIRNTVSRINARTNEREANNNPFQNLLLPKEAIFWSRFERSFSTSFGQRAVETISKYVALATGAEAASTQKVVDYSLAEGELNNIANHIDTLRSNVLGRAPNWDSDLQLMQVPNPVRSRIVRSNFDLWYQREGIDHYLTIKTVKPNIDQAATAKQDLLRIKTAFPDCRAYFGMYYNPYGEDRVLYDHSPPFKIFNMREDSVVLIGKDYWDTIGCPGTYEEVLAIVDGVSEQARRIMEKYISEQQ</sequence>
<evidence type="ECO:0000313" key="8">
    <source>
        <dbReference type="Proteomes" id="UP000729701"/>
    </source>
</evidence>
<evidence type="ECO:0000313" key="7">
    <source>
        <dbReference type="EMBL" id="MBW4667733.1"/>
    </source>
</evidence>
<dbReference type="AlphaFoldDB" id="A0A951QMJ0"/>
<keyword evidence="3 7" id="KW-0255">Endonuclease</keyword>
<organism evidence="7 8">
    <name type="scientific">Cyanomargarita calcarea GSE-NOS-MK-12-04C</name>
    <dbReference type="NCBI Taxonomy" id="2839659"/>
    <lineage>
        <taxon>Bacteria</taxon>
        <taxon>Bacillati</taxon>
        <taxon>Cyanobacteriota</taxon>
        <taxon>Cyanophyceae</taxon>
        <taxon>Nostocales</taxon>
        <taxon>Cyanomargaritaceae</taxon>
        <taxon>Cyanomargarita</taxon>
    </lineage>
</organism>
<dbReference type="EMBL" id="JAHHGZ010000008">
    <property type="protein sequence ID" value="MBW4667733.1"/>
    <property type="molecule type" value="Genomic_DNA"/>
</dbReference>
<dbReference type="GO" id="GO:0009307">
    <property type="term" value="P:DNA restriction-modification system"/>
    <property type="evidence" value="ECO:0007669"/>
    <property type="project" value="InterPro"/>
</dbReference>
<dbReference type="EC" id="3.1.21.4" evidence="6"/>
<gene>
    <name evidence="7" type="ORF">KME60_09910</name>
</gene>
<dbReference type="InterPro" id="IPR019045">
    <property type="entry name" value="Restrct_endonuc_II_HinfI"/>
</dbReference>